<keyword evidence="4" id="KW-1185">Reference proteome</keyword>
<organism evidence="3 4">
    <name type="scientific">Cylicocyclus nassatus</name>
    <name type="common">Nematode worm</name>
    <dbReference type="NCBI Taxonomy" id="53992"/>
    <lineage>
        <taxon>Eukaryota</taxon>
        <taxon>Metazoa</taxon>
        <taxon>Ecdysozoa</taxon>
        <taxon>Nematoda</taxon>
        <taxon>Chromadorea</taxon>
        <taxon>Rhabditida</taxon>
        <taxon>Rhabditina</taxon>
        <taxon>Rhabditomorpha</taxon>
        <taxon>Strongyloidea</taxon>
        <taxon>Strongylidae</taxon>
        <taxon>Cylicocyclus</taxon>
    </lineage>
</organism>
<evidence type="ECO:0000313" key="3">
    <source>
        <dbReference type="EMBL" id="CAJ0598521.1"/>
    </source>
</evidence>
<dbReference type="Proteomes" id="UP001176961">
    <property type="component" value="Unassembled WGS sequence"/>
</dbReference>
<name>A0AA36M5D3_CYLNA</name>
<keyword evidence="2" id="KW-0812">Transmembrane</keyword>
<evidence type="ECO:0000256" key="1">
    <source>
        <dbReference type="SAM" id="MobiDB-lite"/>
    </source>
</evidence>
<reference evidence="3" key="1">
    <citation type="submission" date="2023-07" db="EMBL/GenBank/DDBJ databases">
        <authorList>
            <consortium name="CYATHOMIX"/>
        </authorList>
    </citation>
    <scope>NUCLEOTIDE SEQUENCE</scope>
    <source>
        <strain evidence="3">N/A</strain>
    </source>
</reference>
<gene>
    <name evidence="3" type="ORF">CYNAS_LOCUS10504</name>
</gene>
<accession>A0AA36M5D3</accession>
<proteinExistence type="predicted"/>
<keyword evidence="2" id="KW-0472">Membrane</keyword>
<feature type="transmembrane region" description="Helical" evidence="2">
    <location>
        <begin position="57"/>
        <end position="76"/>
    </location>
</feature>
<evidence type="ECO:0000313" key="4">
    <source>
        <dbReference type="Proteomes" id="UP001176961"/>
    </source>
</evidence>
<feature type="region of interest" description="Disordered" evidence="1">
    <location>
        <begin position="1"/>
        <end position="21"/>
    </location>
</feature>
<dbReference type="EMBL" id="CATQJL010000223">
    <property type="protein sequence ID" value="CAJ0598521.1"/>
    <property type="molecule type" value="Genomic_DNA"/>
</dbReference>
<evidence type="ECO:0000256" key="2">
    <source>
        <dbReference type="SAM" id="Phobius"/>
    </source>
</evidence>
<sequence length="108" mass="12401">MHARQPHHFGSSRESDSQVMNRGVLSLLRTNPLLRRALHKGVDSSPPLRWVSVPEKIALYMFISVTFLSYPTYVLLSLDNLRPRVDNELNPEVQAQIDEIRAARQSHQ</sequence>
<dbReference type="AlphaFoldDB" id="A0AA36M5D3"/>
<keyword evidence="2" id="KW-1133">Transmembrane helix</keyword>
<protein>
    <submittedName>
        <fullName evidence="3">Uncharacterized protein</fullName>
    </submittedName>
</protein>
<comment type="caution">
    <text evidence="3">The sequence shown here is derived from an EMBL/GenBank/DDBJ whole genome shotgun (WGS) entry which is preliminary data.</text>
</comment>